<gene>
    <name evidence="1" type="ORF">DYB38_008979</name>
</gene>
<sequence>MTKHSEHVARLKSEILVAGGASPDDVSPVVAVFGEWCGDTIQSGVALAQLPKMFVVFAAVDHKWVNMTALPRIVVENEPARIYHIHTFGGWTINIDFNLPESSQPELERLTALVEAECPAAKYFGVTGVGEGIVWNCVAAGYTNLKFKVKGELHDNPGPTIGKGTTKAAATHPDVVQSIQAFVDECVSEARLQQGLTILDESGLPRSLMSMGYFIKWVQGDVLKEEADTIAANALNERTLIAPIAAKARDWFKQADAKYFRSEQIAEHMCHSVTLQTTDVQVGRGYWKLPKGILEIPEVTSAIISEARALVPILLHAHNPGVVWAGWKKRTKDFVEHYHAHHIASKGLTVQRAEQDWVSAMAQAARGELTADQLVVERTKLESIKLEWRQHQNDVSFDFYTSNSEVSTSHFFRRPQETVYKVPIATVTTGDGRVSSHPQDIHQAFHTRWSSIMCEGDAAPPNRAARRQFLRRLKTRLTEEQRSELEEPIIPAELASAIKTMAPNKAPGMDGFPPAFFQLDCDTFGHILSIVFAYQLERGVLLGSQRRSAVTLLFKGGERNNPGHYRPISLIPVEVKALSRALTHRLRTIIPLLIHPLELVDDFCAVSGARLNRSKCKVVLLNSKMTVPHHPRLNVVPTKVPIRYLGILFGHDLSDQTQVHEMEDKLLASFLKWGCRARTLQGRRLLVNTMILSQLWHYTAVIPVTQATLRKWQAMVLKFILGRKLRHGEHFIQLIHSGWAYHRTLGLRVAHIPSMVQYQRVLRLQLLVKSDLDSELWTAIPKYDWHQCLVPFTRQDKWDALLYEPNWRTPLLRLDLLPPFWRDVWVWWARLPVESICIQPPAPSQLLTMSIWFQRHPLFLVKGSKTEMTCLAIALRKHRSWSRHLASCGLHCLGDLLTPSRHWPTLDQFQRRMLDFAETFDELEERPVTFRHSYVQLSTIAQRVWEVMGLALDKPVPNTGPSESEVGASVLGIPMGFAHWPRKYTKTICFHAAQPTKPHPMATASRNTEAHIRSYIKTQVKPTLGPLPPLLADVWLRILYRMIPVSYRYFFLQHSNPHIVECAYPGCSAVENSFHAFFDCPNVSPLWDLHTSAWTTFGKLFQWDLISNLDDLPITLVWAPHSVVITKLWALLVSVTLRALWITRNHIKFQGKTPTPVMAQIEVTLVTWCACVRRWLRSLPVGDADLTDLLAILAGLQQAPGYSWFFKYPRALEVSRWHSTL</sequence>
<dbReference type="Proteomes" id="UP000265716">
    <property type="component" value="Unassembled WGS sequence"/>
</dbReference>
<evidence type="ECO:0008006" key="3">
    <source>
        <dbReference type="Google" id="ProtNLM"/>
    </source>
</evidence>
<accession>A0A397E7W3</accession>
<reference evidence="1 2" key="1">
    <citation type="submission" date="2018-08" db="EMBL/GenBank/DDBJ databases">
        <title>Aphanomyces genome sequencing and annotation.</title>
        <authorList>
            <person name="Minardi D."/>
            <person name="Oidtmann B."/>
            <person name="Van Der Giezen M."/>
            <person name="Studholme D.J."/>
        </authorList>
    </citation>
    <scope>NUCLEOTIDE SEQUENCE [LARGE SCALE GENOMIC DNA]</scope>
    <source>
        <strain evidence="1 2">SA</strain>
    </source>
</reference>
<protein>
    <recommendedName>
        <fullName evidence="3">Reverse transcriptase zinc-binding domain-containing protein</fullName>
    </recommendedName>
</protein>
<dbReference type="VEuPathDB" id="FungiDB:H257_05682"/>
<organism evidence="1 2">
    <name type="scientific">Aphanomyces astaci</name>
    <name type="common">Crayfish plague agent</name>
    <dbReference type="NCBI Taxonomy" id="112090"/>
    <lineage>
        <taxon>Eukaryota</taxon>
        <taxon>Sar</taxon>
        <taxon>Stramenopiles</taxon>
        <taxon>Oomycota</taxon>
        <taxon>Saprolegniomycetes</taxon>
        <taxon>Saprolegniales</taxon>
        <taxon>Verrucalvaceae</taxon>
        <taxon>Aphanomyces</taxon>
    </lineage>
</organism>
<evidence type="ECO:0000313" key="1">
    <source>
        <dbReference type="EMBL" id="RHY77999.1"/>
    </source>
</evidence>
<dbReference type="VEuPathDB" id="FungiDB:H257_10949"/>
<dbReference type="AlphaFoldDB" id="A0A397E7W3"/>
<dbReference type="PANTHER" id="PTHR19446">
    <property type="entry name" value="REVERSE TRANSCRIPTASES"/>
    <property type="match status" value="1"/>
</dbReference>
<comment type="caution">
    <text evidence="1">The sequence shown here is derived from an EMBL/GenBank/DDBJ whole genome shotgun (WGS) entry which is preliminary data.</text>
</comment>
<dbReference type="VEuPathDB" id="FungiDB:H257_18927"/>
<proteinExistence type="predicted"/>
<name>A0A397E7W3_APHAT</name>
<dbReference type="VEuPathDB" id="FungiDB:H257_14357"/>
<dbReference type="EMBL" id="QUTC01000714">
    <property type="protein sequence ID" value="RHY77999.1"/>
    <property type="molecule type" value="Genomic_DNA"/>
</dbReference>
<evidence type="ECO:0000313" key="2">
    <source>
        <dbReference type="Proteomes" id="UP000265716"/>
    </source>
</evidence>